<name>U6KPJ3_EIMTE</name>
<gene>
    <name evidence="2" type="ORF">ETH_00041010</name>
</gene>
<evidence type="ECO:0000313" key="2">
    <source>
        <dbReference type="EMBL" id="CDJ38833.1"/>
    </source>
</evidence>
<proteinExistence type="predicted"/>
<dbReference type="RefSeq" id="XP_013229589.1">
    <property type="nucleotide sequence ID" value="XM_013374135.1"/>
</dbReference>
<feature type="coiled-coil region" evidence="1">
    <location>
        <begin position="1"/>
        <end position="28"/>
    </location>
</feature>
<dbReference type="VEuPathDB" id="ToxoDB:ETH_00041010"/>
<sequence length="164" mass="17848">MEALELELEQLKQQRSQLESIYKLKQQIAIGEAAAAAKAAAAVSLDRRCSRPLGVYRHIALLRSKFLESGSSSKAAAAAKLSSRISEILGGSRRVWPGAPWRRELELLLQQELLQAELGALSSKIQRKQFAAAAAAQGPLSRALEGLRGSSARALRWTASLLRF</sequence>
<dbReference type="GeneID" id="25257242"/>
<evidence type="ECO:0000313" key="3">
    <source>
        <dbReference type="Proteomes" id="UP000030747"/>
    </source>
</evidence>
<dbReference type="Proteomes" id="UP000030747">
    <property type="component" value="Unassembled WGS sequence"/>
</dbReference>
<organism evidence="2 3">
    <name type="scientific">Eimeria tenella</name>
    <name type="common">Coccidian parasite</name>
    <dbReference type="NCBI Taxonomy" id="5802"/>
    <lineage>
        <taxon>Eukaryota</taxon>
        <taxon>Sar</taxon>
        <taxon>Alveolata</taxon>
        <taxon>Apicomplexa</taxon>
        <taxon>Conoidasida</taxon>
        <taxon>Coccidia</taxon>
        <taxon>Eucoccidiorida</taxon>
        <taxon>Eimeriorina</taxon>
        <taxon>Eimeriidae</taxon>
        <taxon>Eimeria</taxon>
    </lineage>
</organism>
<reference evidence="2" key="1">
    <citation type="submission" date="2013-10" db="EMBL/GenBank/DDBJ databases">
        <title>Genomic analysis of the causative agents of coccidiosis in chickens.</title>
        <authorList>
            <person name="Reid A.J."/>
            <person name="Blake D."/>
            <person name="Billington K."/>
            <person name="Browne H."/>
            <person name="Dunn M."/>
            <person name="Hung S."/>
            <person name="Kawahara F."/>
            <person name="Miranda-Saavedra D."/>
            <person name="Mourier T."/>
            <person name="Nagra H."/>
            <person name="Otto T.D."/>
            <person name="Rawlings N."/>
            <person name="Sanchez A."/>
            <person name="Sanders M."/>
            <person name="Subramaniam C."/>
            <person name="Tay Y."/>
            <person name="Dear P."/>
            <person name="Doerig C."/>
            <person name="Gruber A."/>
            <person name="Parkinson J."/>
            <person name="Shirley M."/>
            <person name="Wan K.L."/>
            <person name="Berriman M."/>
            <person name="Tomley F."/>
            <person name="Pain A."/>
        </authorList>
    </citation>
    <scope>NUCLEOTIDE SEQUENCE [LARGE SCALE GENOMIC DNA]</scope>
    <source>
        <strain evidence="2">Houghton</strain>
    </source>
</reference>
<keyword evidence="1" id="KW-0175">Coiled coil</keyword>
<dbReference type="EMBL" id="HG674088">
    <property type="protein sequence ID" value="CDJ38833.1"/>
    <property type="molecule type" value="Genomic_DNA"/>
</dbReference>
<evidence type="ECO:0000256" key="1">
    <source>
        <dbReference type="SAM" id="Coils"/>
    </source>
</evidence>
<dbReference type="AlphaFoldDB" id="U6KPJ3"/>
<reference evidence="2" key="2">
    <citation type="submission" date="2013-10" db="EMBL/GenBank/DDBJ databases">
        <authorList>
            <person name="Aslett M."/>
        </authorList>
    </citation>
    <scope>NUCLEOTIDE SEQUENCE [LARGE SCALE GENOMIC DNA]</scope>
    <source>
        <strain evidence="2">Houghton</strain>
    </source>
</reference>
<accession>U6KPJ3</accession>
<keyword evidence="3" id="KW-1185">Reference proteome</keyword>
<dbReference type="VEuPathDB" id="ToxoDB:ETH2_0401300"/>
<protein>
    <submittedName>
        <fullName evidence="2">Uncharacterized protein</fullName>
    </submittedName>
</protein>